<dbReference type="KEGG" id="das:Daes_0208"/>
<feature type="compositionally biased region" description="Polar residues" evidence="1">
    <location>
        <begin position="96"/>
        <end position="112"/>
    </location>
</feature>
<evidence type="ECO:0000313" key="2">
    <source>
        <dbReference type="EMBL" id="ADU61235.1"/>
    </source>
</evidence>
<accession>E6VV84</accession>
<feature type="region of interest" description="Disordered" evidence="1">
    <location>
        <begin position="27"/>
        <end position="112"/>
    </location>
</feature>
<evidence type="ECO:0000256" key="1">
    <source>
        <dbReference type="SAM" id="MobiDB-lite"/>
    </source>
</evidence>
<dbReference type="Proteomes" id="UP000002191">
    <property type="component" value="Chromosome"/>
</dbReference>
<proteinExistence type="predicted"/>
<evidence type="ECO:0000313" key="3">
    <source>
        <dbReference type="Proteomes" id="UP000002191"/>
    </source>
</evidence>
<dbReference type="HOGENOM" id="CLU_2141835_0_0_7"/>
<sequence>MRIAVLILPEGEKALPKAEDFRRAGFAVSDAVGRRSQPDALPGPERGGGRRTETPDGPMGVRPGTTGQLSGPDKGRRPDTPCTDQEREAARPRKSYCTSSKPSNASSTLIPS</sequence>
<protein>
    <submittedName>
        <fullName evidence="2">Uncharacterized protein</fullName>
    </submittedName>
</protein>
<organism evidence="2 3">
    <name type="scientific">Pseudodesulfovibrio aespoeensis (strain ATCC 700646 / DSM 10631 / Aspo-2)</name>
    <name type="common">Desulfovibrio aespoeensis</name>
    <dbReference type="NCBI Taxonomy" id="643562"/>
    <lineage>
        <taxon>Bacteria</taxon>
        <taxon>Pseudomonadati</taxon>
        <taxon>Thermodesulfobacteriota</taxon>
        <taxon>Desulfovibrionia</taxon>
        <taxon>Desulfovibrionales</taxon>
        <taxon>Desulfovibrionaceae</taxon>
    </lineage>
</organism>
<dbReference type="EMBL" id="CP002431">
    <property type="protein sequence ID" value="ADU61235.1"/>
    <property type="molecule type" value="Genomic_DNA"/>
</dbReference>
<gene>
    <name evidence="2" type="ordered locus">Daes_0208</name>
</gene>
<dbReference type="AlphaFoldDB" id="E6VV84"/>
<keyword evidence="3" id="KW-1185">Reference proteome</keyword>
<reference evidence="2 3" key="2">
    <citation type="journal article" date="2014" name="Genome Announc.">
        <title>Complete Genome Sequence of the Subsurface, Mesophilic Sulfate-Reducing Bacterium Desulfovibrio aespoeensis Aspo-2.</title>
        <authorList>
            <person name="Pedersen K."/>
            <person name="Bengtsson A."/>
            <person name="Edlund J."/>
            <person name="Rabe L."/>
            <person name="Hazen T."/>
            <person name="Chakraborty R."/>
            <person name="Goodwin L."/>
            <person name="Shapiro N."/>
        </authorList>
    </citation>
    <scope>NUCLEOTIDE SEQUENCE [LARGE SCALE GENOMIC DNA]</scope>
    <source>
        <strain evidence="3">ATCC 700646 / DSM 10631 / Aspo-2</strain>
    </source>
</reference>
<name>E6VV84_PSEA9</name>
<feature type="compositionally biased region" description="Basic and acidic residues" evidence="1">
    <location>
        <begin position="73"/>
        <end position="91"/>
    </location>
</feature>
<reference evidence="3" key="1">
    <citation type="submission" date="2010-12" db="EMBL/GenBank/DDBJ databases">
        <title>Complete sequence of Desulfovibrio aespoeensis Aspo-2.</title>
        <authorList>
            <consortium name="US DOE Joint Genome Institute"/>
            <person name="Lucas S."/>
            <person name="Copeland A."/>
            <person name="Lapidus A."/>
            <person name="Cheng J.-F."/>
            <person name="Goodwin L."/>
            <person name="Pitluck S."/>
            <person name="Chertkov O."/>
            <person name="Misra M."/>
            <person name="Detter J.C."/>
            <person name="Han C."/>
            <person name="Tapia R."/>
            <person name="Land M."/>
            <person name="Hauser L."/>
            <person name="Kyrpides N."/>
            <person name="Ivanova N."/>
            <person name="Ovchinnikova G."/>
            <person name="Pedersen K."/>
            <person name="Jagevall S."/>
            <person name="Hazen T."/>
            <person name="Woyke T."/>
        </authorList>
    </citation>
    <scope>NUCLEOTIDE SEQUENCE [LARGE SCALE GENOMIC DNA]</scope>
    <source>
        <strain evidence="3">ATCC 700646 / DSM 10631 / Aspo-2</strain>
    </source>
</reference>